<dbReference type="RefSeq" id="WP_077741619.1">
    <property type="nucleotide sequence ID" value="NZ_AP022579.1"/>
</dbReference>
<dbReference type="Proteomes" id="UP001162885">
    <property type="component" value="Chromosome"/>
</dbReference>
<dbReference type="NCBIfam" id="TIGR03954">
    <property type="entry name" value="integ_memb_HG"/>
    <property type="match status" value="1"/>
</dbReference>
<dbReference type="Proteomes" id="UP000466683">
    <property type="component" value="Chromosome"/>
</dbReference>
<evidence type="ECO:0000313" key="11">
    <source>
        <dbReference type="Proteomes" id="UP001162885"/>
    </source>
</evidence>
<evidence type="ECO:0000313" key="8">
    <source>
        <dbReference type="EMBL" id="BBX91406.1"/>
    </source>
</evidence>
<evidence type="ECO:0000256" key="3">
    <source>
        <dbReference type="ARBA" id="ARBA00022692"/>
    </source>
</evidence>
<comment type="subcellular location">
    <subcellularLocation>
        <location evidence="1">Cell membrane</location>
        <topology evidence="1">Multi-pass membrane protein</topology>
    </subcellularLocation>
</comment>
<sequence length="131" mass="13794">MAAMTSSFDLRTVAGWFRLIALAEAVSWAGLLVGMYFKYLGSPRTEIGVKVFGPIHGGIFIAFVVAAVLVGLARKWGLGTWILALLASIVPLGSVIFVMWADRTARLGSGPESADVSALLSQPGDAVPETT</sequence>
<feature type="transmembrane region" description="Helical" evidence="6">
    <location>
        <begin position="78"/>
        <end position="101"/>
    </location>
</feature>
<evidence type="ECO:0000313" key="10">
    <source>
        <dbReference type="Proteomes" id="UP000466683"/>
    </source>
</evidence>
<dbReference type="PANTHER" id="PTHR40077:SF1">
    <property type="entry name" value="MEMBRANE PROTEIN"/>
    <property type="match status" value="1"/>
</dbReference>
<dbReference type="PANTHER" id="PTHR40077">
    <property type="entry name" value="MEMBRANE PROTEIN-RELATED"/>
    <property type="match status" value="1"/>
</dbReference>
<keyword evidence="5 6" id="KW-0472">Membrane</keyword>
<evidence type="ECO:0000259" key="7">
    <source>
        <dbReference type="Pfam" id="PF12823"/>
    </source>
</evidence>
<dbReference type="AlphaFoldDB" id="A0AAX3A275"/>
<feature type="domain" description="DUF3817" evidence="7">
    <location>
        <begin position="15"/>
        <end position="103"/>
    </location>
</feature>
<organism evidence="9 11">
    <name type="scientific">Mycolicibacterium boenickei</name>
    <dbReference type="NCBI Taxonomy" id="146017"/>
    <lineage>
        <taxon>Bacteria</taxon>
        <taxon>Bacillati</taxon>
        <taxon>Actinomycetota</taxon>
        <taxon>Actinomycetes</taxon>
        <taxon>Mycobacteriales</taxon>
        <taxon>Mycobacteriaceae</taxon>
        <taxon>Mycolicibacterium</taxon>
    </lineage>
</organism>
<reference evidence="9 11" key="3">
    <citation type="journal article" date="2022" name="BMC Genomics">
        <title>Comparative genome analysis of mycobacteria focusing on tRNA and non-coding RNA.</title>
        <authorList>
            <person name="Behra P.R.K."/>
            <person name="Pettersson B.M.F."/>
            <person name="Ramesh M."/>
            <person name="Das S."/>
            <person name="Dasgupta S."/>
            <person name="Kirsebom L.A."/>
        </authorList>
    </citation>
    <scope>NUCLEOTIDE SEQUENCE [LARGE SCALE GENOMIC DNA]</scope>
    <source>
        <strain evidence="9 11">DSM 44677</strain>
    </source>
</reference>
<evidence type="ECO:0000256" key="6">
    <source>
        <dbReference type="SAM" id="Phobius"/>
    </source>
</evidence>
<dbReference type="Pfam" id="PF12823">
    <property type="entry name" value="DUF3817"/>
    <property type="match status" value="1"/>
</dbReference>
<feature type="transmembrane region" description="Helical" evidence="6">
    <location>
        <begin position="16"/>
        <end position="39"/>
    </location>
</feature>
<dbReference type="InterPro" id="IPR023845">
    <property type="entry name" value="DUF3817_TM"/>
</dbReference>
<gene>
    <name evidence="9" type="ORF">H5U98_09120</name>
    <name evidence="8" type="ORF">MBOE_30550</name>
</gene>
<evidence type="ECO:0000256" key="5">
    <source>
        <dbReference type="ARBA" id="ARBA00023136"/>
    </source>
</evidence>
<protein>
    <submittedName>
        <fullName evidence="9">DUF3817 domain-containing protein</fullName>
    </submittedName>
    <submittedName>
        <fullName evidence="8">Membrane protein</fullName>
    </submittedName>
</protein>
<evidence type="ECO:0000313" key="9">
    <source>
        <dbReference type="EMBL" id="UNC01513.1"/>
    </source>
</evidence>
<proteinExistence type="predicted"/>
<feature type="transmembrane region" description="Helical" evidence="6">
    <location>
        <begin position="51"/>
        <end position="72"/>
    </location>
</feature>
<reference evidence="8" key="2">
    <citation type="submission" date="2020-02" db="EMBL/GenBank/DDBJ databases">
        <authorList>
            <person name="Matsumoto Y."/>
            <person name="Kinjo T."/>
            <person name="Motooka D."/>
            <person name="Nabeya D."/>
            <person name="Jung N."/>
            <person name="Uechi K."/>
            <person name="Horii T."/>
            <person name="Iida T."/>
            <person name="Fujita J."/>
            <person name="Nakamura S."/>
        </authorList>
    </citation>
    <scope>NUCLEOTIDE SEQUENCE</scope>
    <source>
        <strain evidence="8">JCM 15653</strain>
    </source>
</reference>
<dbReference type="GO" id="GO:0005886">
    <property type="term" value="C:plasma membrane"/>
    <property type="evidence" value="ECO:0007669"/>
    <property type="project" value="UniProtKB-SubCell"/>
</dbReference>
<accession>A0AAX3A275</accession>
<keyword evidence="3 6" id="KW-0812">Transmembrane</keyword>
<name>A0AAX3A275_9MYCO</name>
<keyword evidence="10" id="KW-1185">Reference proteome</keyword>
<keyword evidence="4 6" id="KW-1133">Transmembrane helix</keyword>
<keyword evidence="2" id="KW-1003">Cell membrane</keyword>
<dbReference type="EMBL" id="AP022579">
    <property type="protein sequence ID" value="BBX91406.1"/>
    <property type="molecule type" value="Genomic_DNA"/>
</dbReference>
<evidence type="ECO:0000256" key="4">
    <source>
        <dbReference type="ARBA" id="ARBA00022989"/>
    </source>
</evidence>
<evidence type="ECO:0000256" key="2">
    <source>
        <dbReference type="ARBA" id="ARBA00022475"/>
    </source>
</evidence>
<dbReference type="EMBL" id="CP060016">
    <property type="protein sequence ID" value="UNC01513.1"/>
    <property type="molecule type" value="Genomic_DNA"/>
</dbReference>
<reference evidence="8 10" key="1">
    <citation type="journal article" date="2019" name="Emerg. Microbes Infect.">
        <title>Comprehensive subspecies identification of 175 nontuberculous mycobacteria species based on 7547 genomic profiles.</title>
        <authorList>
            <person name="Matsumoto Y."/>
            <person name="Kinjo T."/>
            <person name="Motooka D."/>
            <person name="Nabeya D."/>
            <person name="Jung N."/>
            <person name="Uechi K."/>
            <person name="Horii T."/>
            <person name="Iida T."/>
            <person name="Fujita J."/>
            <person name="Nakamura S."/>
        </authorList>
    </citation>
    <scope>NUCLEOTIDE SEQUENCE [LARGE SCALE GENOMIC DNA]</scope>
    <source>
        <strain evidence="8 10">JCM 15653</strain>
    </source>
</reference>
<evidence type="ECO:0000256" key="1">
    <source>
        <dbReference type="ARBA" id="ARBA00004651"/>
    </source>
</evidence>